<comment type="caution">
    <text evidence="1">The sequence shown here is derived from an EMBL/GenBank/DDBJ whole genome shotgun (WGS) entry which is preliminary data.</text>
</comment>
<name>A0ABW5SXA5_9BACI</name>
<sequence length="146" mass="17481">MKRYFYITPEDYETAASNGIKTATLHTRVHLNGWDIDRAVTQPVRRKRSHGDWPKIAEANGISKHRYYTRVYHGYAPERAATMPPLTLEERVDKMTRDRRRFTDEQIRRAREHGVSRRLLQQRVVKQHWDVERAITEPVNMRREKV</sequence>
<proteinExistence type="predicted"/>
<evidence type="ECO:0000313" key="1">
    <source>
        <dbReference type="EMBL" id="MFD2704191.1"/>
    </source>
</evidence>
<evidence type="ECO:0000313" key="2">
    <source>
        <dbReference type="Proteomes" id="UP001597520"/>
    </source>
</evidence>
<accession>A0ABW5SXA5</accession>
<keyword evidence="2" id="KW-1185">Reference proteome</keyword>
<gene>
    <name evidence="1" type="ORF">ACFSUB_01825</name>
</gene>
<dbReference type="Proteomes" id="UP001597520">
    <property type="component" value="Unassembled WGS sequence"/>
</dbReference>
<dbReference type="EMBL" id="JBHUML010000002">
    <property type="protein sequence ID" value="MFD2704191.1"/>
    <property type="molecule type" value="Genomic_DNA"/>
</dbReference>
<organism evidence="1 2">
    <name type="scientific">Salibacterium lacus</name>
    <dbReference type="NCBI Taxonomy" id="1898109"/>
    <lineage>
        <taxon>Bacteria</taxon>
        <taxon>Bacillati</taxon>
        <taxon>Bacillota</taxon>
        <taxon>Bacilli</taxon>
        <taxon>Bacillales</taxon>
        <taxon>Bacillaceae</taxon>
    </lineage>
</organism>
<dbReference type="RefSeq" id="WP_380711479.1">
    <property type="nucleotide sequence ID" value="NZ_JBHUML010000002.1"/>
</dbReference>
<reference evidence="2" key="1">
    <citation type="journal article" date="2019" name="Int. J. Syst. Evol. Microbiol.">
        <title>The Global Catalogue of Microorganisms (GCM) 10K type strain sequencing project: providing services to taxonomists for standard genome sequencing and annotation.</title>
        <authorList>
            <consortium name="The Broad Institute Genomics Platform"/>
            <consortium name="The Broad Institute Genome Sequencing Center for Infectious Disease"/>
            <person name="Wu L."/>
            <person name="Ma J."/>
        </authorList>
    </citation>
    <scope>NUCLEOTIDE SEQUENCE [LARGE SCALE GENOMIC DNA]</scope>
    <source>
        <strain evidence="2">KCTC 33792</strain>
    </source>
</reference>
<protein>
    <submittedName>
        <fullName evidence="1">Uncharacterized protein</fullName>
    </submittedName>
</protein>